<evidence type="ECO:0000256" key="4">
    <source>
        <dbReference type="SAM" id="SignalP"/>
    </source>
</evidence>
<dbReference type="InterPro" id="IPR002591">
    <property type="entry name" value="Phosphodiest/P_Trfase"/>
</dbReference>
<dbReference type="Gene3D" id="3.40.720.10">
    <property type="entry name" value="Alkaline Phosphatase, subunit A"/>
    <property type="match status" value="1"/>
</dbReference>
<keyword evidence="2" id="KW-0479">Metal-binding</keyword>
<feature type="signal peptide" evidence="4">
    <location>
        <begin position="1"/>
        <end position="21"/>
    </location>
</feature>
<feature type="chain" id="PRO_5045652706" evidence="4">
    <location>
        <begin position="22"/>
        <end position="547"/>
    </location>
</feature>
<evidence type="ECO:0000256" key="3">
    <source>
        <dbReference type="ARBA" id="ARBA00022729"/>
    </source>
</evidence>
<dbReference type="InterPro" id="IPR026263">
    <property type="entry name" value="Alkaline_phosphatase_prok"/>
</dbReference>
<dbReference type="CDD" id="cd16016">
    <property type="entry name" value="AP-SPAP"/>
    <property type="match status" value="1"/>
</dbReference>
<sequence>MKLKFLILLTGSLAAAKVTNAQQKLNSNDLARPKLVVGLVVDQMRWDYLYRFYNRYSNGGFKRLINKGYSFDNTMIPYMPTYTAPGHTSIYTGAVPATNGIVGNNWYEKSLGKSLYCTEDSTAQGVGNNDAAGKMSPNNLWATTITDELRLSNQKQSKVIGIALKDRGAILPAGHAANAAYWYDDKTGKWITSNFYMTALPNWVNNFNALDEPGTMMQKDWNTLYPINTYTLSAADNQPYEGNIPGLKSPTFPQALSTITTGKYSSFKYTPYAATYTFDFAKAALKNENLGKGNVTDFLTISISSTDYMGHTFGPNSIEAEDTYLRLDKDIEQFLQYLDAQVGNGNYVVFLSADHGAAHVPGYLTENNIPAGIFSDFKFEQELNKILEDSFGIKRAIASVQNYQVYFNEKAITQNGKSVTDVQNAAINYLQTKPFITQAFKTAQIGTVTLPEPIKTMLLNGFTPQRSGEVMFLVKPGYFDGGNKGTTHGLWNPYDAHIPLIFYGWNIKQGKTNRPTYMTDIAPTIAALLHIQMPSACVGKPLIEITQ</sequence>
<dbReference type="SUPFAM" id="SSF53649">
    <property type="entry name" value="Alkaline phosphatase-like"/>
    <property type="match status" value="1"/>
</dbReference>
<dbReference type="Pfam" id="PF01663">
    <property type="entry name" value="Phosphodiest"/>
    <property type="match status" value="1"/>
</dbReference>
<evidence type="ECO:0000256" key="1">
    <source>
        <dbReference type="ARBA" id="ARBA00022553"/>
    </source>
</evidence>
<evidence type="ECO:0000313" key="6">
    <source>
        <dbReference type="Proteomes" id="UP001595907"/>
    </source>
</evidence>
<keyword evidence="1" id="KW-0597">Phosphoprotein</keyword>
<dbReference type="RefSeq" id="WP_379707477.1">
    <property type="nucleotide sequence ID" value="NZ_JBHSCZ010000001.1"/>
</dbReference>
<dbReference type="EC" id="3.1.3.1" evidence="5"/>
<evidence type="ECO:0000256" key="2">
    <source>
        <dbReference type="ARBA" id="ARBA00022723"/>
    </source>
</evidence>
<dbReference type="InterPro" id="IPR017850">
    <property type="entry name" value="Alkaline_phosphatase_core_sf"/>
</dbReference>
<comment type="caution">
    <text evidence="5">The sequence shown here is derived from an EMBL/GenBank/DDBJ whole genome shotgun (WGS) entry which is preliminary data.</text>
</comment>
<dbReference type="GO" id="GO:0004035">
    <property type="term" value="F:alkaline phosphatase activity"/>
    <property type="evidence" value="ECO:0007669"/>
    <property type="project" value="UniProtKB-EC"/>
</dbReference>
<organism evidence="5 6">
    <name type="scientific">Ferruginibacter yonginensis</name>
    <dbReference type="NCBI Taxonomy" id="1310416"/>
    <lineage>
        <taxon>Bacteria</taxon>
        <taxon>Pseudomonadati</taxon>
        <taxon>Bacteroidota</taxon>
        <taxon>Chitinophagia</taxon>
        <taxon>Chitinophagales</taxon>
        <taxon>Chitinophagaceae</taxon>
        <taxon>Ferruginibacter</taxon>
    </lineage>
</organism>
<name>A0ABV8QPA5_9BACT</name>
<dbReference type="Proteomes" id="UP001595907">
    <property type="component" value="Unassembled WGS sequence"/>
</dbReference>
<keyword evidence="3 4" id="KW-0732">Signal</keyword>
<dbReference type="PANTHER" id="PTHR10151:SF120">
    <property type="entry name" value="BIS(5'-ADENOSYL)-TRIPHOSPHATASE"/>
    <property type="match status" value="1"/>
</dbReference>
<protein>
    <submittedName>
        <fullName evidence="5">Alkaline phosphatase PafA</fullName>
        <ecNumber evidence="5">3.1.3.1</ecNumber>
    </submittedName>
</protein>
<accession>A0ABV8QPA5</accession>
<keyword evidence="6" id="KW-1185">Reference proteome</keyword>
<dbReference type="EMBL" id="JBHSCZ010000001">
    <property type="protein sequence ID" value="MFC4262115.1"/>
    <property type="molecule type" value="Genomic_DNA"/>
</dbReference>
<keyword evidence="5" id="KW-0378">Hydrolase</keyword>
<dbReference type="Gene3D" id="3.30.1360.150">
    <property type="match status" value="1"/>
</dbReference>
<dbReference type="PANTHER" id="PTHR10151">
    <property type="entry name" value="ECTONUCLEOTIDE PYROPHOSPHATASE/PHOSPHODIESTERASE"/>
    <property type="match status" value="1"/>
</dbReference>
<gene>
    <name evidence="5" type="primary">pafA</name>
    <name evidence="5" type="ORF">ACFOWM_04465</name>
</gene>
<evidence type="ECO:0000313" key="5">
    <source>
        <dbReference type="EMBL" id="MFC4262115.1"/>
    </source>
</evidence>
<dbReference type="PIRSF" id="PIRSF031924">
    <property type="entry name" value="Pi-irrepressible_AP"/>
    <property type="match status" value="1"/>
</dbReference>
<dbReference type="NCBIfam" id="NF042991">
    <property type="entry name" value="alk_phos_PafA"/>
    <property type="match status" value="1"/>
</dbReference>
<proteinExistence type="predicted"/>
<reference evidence="6" key="1">
    <citation type="journal article" date="2019" name="Int. J. Syst. Evol. Microbiol.">
        <title>The Global Catalogue of Microorganisms (GCM) 10K type strain sequencing project: providing services to taxonomists for standard genome sequencing and annotation.</title>
        <authorList>
            <consortium name="The Broad Institute Genomics Platform"/>
            <consortium name="The Broad Institute Genome Sequencing Center for Infectious Disease"/>
            <person name="Wu L."/>
            <person name="Ma J."/>
        </authorList>
    </citation>
    <scope>NUCLEOTIDE SEQUENCE [LARGE SCALE GENOMIC DNA]</scope>
    <source>
        <strain evidence="6">CECT 8289</strain>
    </source>
</reference>